<dbReference type="InterPro" id="IPR037185">
    <property type="entry name" value="EmrE-like"/>
</dbReference>
<keyword evidence="4 6" id="KW-1133">Transmembrane helix</keyword>
<dbReference type="Proteomes" id="UP001589692">
    <property type="component" value="Unassembled WGS sequence"/>
</dbReference>
<dbReference type="InterPro" id="IPR000620">
    <property type="entry name" value="EamA_dom"/>
</dbReference>
<evidence type="ECO:0000256" key="6">
    <source>
        <dbReference type="SAM" id="Phobius"/>
    </source>
</evidence>
<feature type="transmembrane region" description="Helical" evidence="6">
    <location>
        <begin position="151"/>
        <end position="167"/>
    </location>
</feature>
<comment type="subcellular location">
    <subcellularLocation>
        <location evidence="1">Membrane</location>
        <topology evidence="1">Multi-pass membrane protein</topology>
    </subcellularLocation>
</comment>
<feature type="transmembrane region" description="Helical" evidence="6">
    <location>
        <begin position="7"/>
        <end position="29"/>
    </location>
</feature>
<comment type="caution">
    <text evidence="8">The sequence shown here is derived from an EMBL/GenBank/DDBJ whole genome shotgun (WGS) entry which is preliminary data.</text>
</comment>
<dbReference type="SUPFAM" id="SSF103481">
    <property type="entry name" value="Multidrug resistance efflux transporter EmrE"/>
    <property type="match status" value="2"/>
</dbReference>
<dbReference type="RefSeq" id="WP_377265231.1">
    <property type="nucleotide sequence ID" value="NZ_JBHMAA010000033.1"/>
</dbReference>
<protein>
    <submittedName>
        <fullName evidence="8">DMT family transporter</fullName>
    </submittedName>
</protein>
<dbReference type="Pfam" id="PF00892">
    <property type="entry name" value="EamA"/>
    <property type="match status" value="2"/>
</dbReference>
<dbReference type="PANTHER" id="PTHR32322">
    <property type="entry name" value="INNER MEMBRANE TRANSPORTER"/>
    <property type="match status" value="1"/>
</dbReference>
<comment type="similarity">
    <text evidence="2">Belongs to the EamA transporter family.</text>
</comment>
<feature type="transmembrane region" description="Helical" evidence="6">
    <location>
        <begin position="35"/>
        <end position="55"/>
    </location>
</feature>
<evidence type="ECO:0000313" key="8">
    <source>
        <dbReference type="EMBL" id="MFB9952428.1"/>
    </source>
</evidence>
<keyword evidence="3 6" id="KW-0812">Transmembrane</keyword>
<organism evidence="8 9">
    <name type="scientific">Rhizobium puerariae</name>
    <dbReference type="NCBI Taxonomy" id="1585791"/>
    <lineage>
        <taxon>Bacteria</taxon>
        <taxon>Pseudomonadati</taxon>
        <taxon>Pseudomonadota</taxon>
        <taxon>Alphaproteobacteria</taxon>
        <taxon>Hyphomicrobiales</taxon>
        <taxon>Rhizobiaceae</taxon>
        <taxon>Rhizobium/Agrobacterium group</taxon>
        <taxon>Rhizobium</taxon>
    </lineage>
</organism>
<proteinExistence type="inferred from homology"/>
<evidence type="ECO:0000256" key="1">
    <source>
        <dbReference type="ARBA" id="ARBA00004141"/>
    </source>
</evidence>
<evidence type="ECO:0000256" key="3">
    <source>
        <dbReference type="ARBA" id="ARBA00022692"/>
    </source>
</evidence>
<evidence type="ECO:0000256" key="5">
    <source>
        <dbReference type="ARBA" id="ARBA00023136"/>
    </source>
</evidence>
<feature type="transmembrane region" description="Helical" evidence="6">
    <location>
        <begin position="122"/>
        <end position="145"/>
    </location>
</feature>
<name>A0ABV6AP78_9HYPH</name>
<accession>A0ABV6AP78</accession>
<feature type="transmembrane region" description="Helical" evidence="6">
    <location>
        <begin position="94"/>
        <end position="113"/>
    </location>
</feature>
<feature type="transmembrane region" description="Helical" evidence="6">
    <location>
        <begin position="209"/>
        <end position="230"/>
    </location>
</feature>
<feature type="domain" description="EamA" evidence="7">
    <location>
        <begin position="10"/>
        <end position="129"/>
    </location>
</feature>
<dbReference type="PANTHER" id="PTHR32322:SF2">
    <property type="entry name" value="EAMA DOMAIN-CONTAINING PROTEIN"/>
    <property type="match status" value="1"/>
</dbReference>
<sequence length="297" mass="30625">MDMRTNGWVNGFIGVAIFAGSLPATRLAVTGFDPLFLTAARGAIAGLLGLGLLAIFQGRRPAGSDILSLVIVAFGVVIGFPLLTALALQHVTSAHSIVFIGLLPLATAVFGVLRGGERPHPAFWLFSSIGSALVVGFAVSGGILISLQGDMLMLAAVIVCGLGYAEGARLSRSLGGWQVICWALVLSLPLMLALAAADWPATFAPIPTTAWAGLAYVALFSMLIGFIFWYRGLAQGGIAAVGQLQLLQPFLGLLLAAGLLGEDVSGAMLVATTGVVACVFGARRFATRKHSPAPRSA</sequence>
<evidence type="ECO:0000256" key="4">
    <source>
        <dbReference type="ARBA" id="ARBA00022989"/>
    </source>
</evidence>
<gene>
    <name evidence="8" type="ORF">ACFFP0_26595</name>
</gene>
<keyword evidence="5 6" id="KW-0472">Membrane</keyword>
<dbReference type="EMBL" id="JBHMAA010000033">
    <property type="protein sequence ID" value="MFB9952428.1"/>
    <property type="molecule type" value="Genomic_DNA"/>
</dbReference>
<feature type="transmembrane region" description="Helical" evidence="6">
    <location>
        <begin position="266"/>
        <end position="286"/>
    </location>
</feature>
<keyword evidence="9" id="KW-1185">Reference proteome</keyword>
<feature type="transmembrane region" description="Helical" evidence="6">
    <location>
        <begin position="237"/>
        <end position="260"/>
    </location>
</feature>
<feature type="transmembrane region" description="Helical" evidence="6">
    <location>
        <begin position="179"/>
        <end position="197"/>
    </location>
</feature>
<evidence type="ECO:0000256" key="2">
    <source>
        <dbReference type="ARBA" id="ARBA00007362"/>
    </source>
</evidence>
<reference evidence="8 9" key="1">
    <citation type="submission" date="2024-09" db="EMBL/GenBank/DDBJ databases">
        <authorList>
            <person name="Sun Q."/>
            <person name="Mori K."/>
        </authorList>
    </citation>
    <scope>NUCLEOTIDE SEQUENCE [LARGE SCALE GENOMIC DNA]</scope>
    <source>
        <strain evidence="8 9">TBRC 4938</strain>
    </source>
</reference>
<evidence type="ECO:0000313" key="9">
    <source>
        <dbReference type="Proteomes" id="UP001589692"/>
    </source>
</evidence>
<feature type="domain" description="EamA" evidence="7">
    <location>
        <begin position="149"/>
        <end position="280"/>
    </location>
</feature>
<feature type="transmembrane region" description="Helical" evidence="6">
    <location>
        <begin position="67"/>
        <end position="88"/>
    </location>
</feature>
<evidence type="ECO:0000259" key="7">
    <source>
        <dbReference type="Pfam" id="PF00892"/>
    </source>
</evidence>
<dbReference type="InterPro" id="IPR050638">
    <property type="entry name" value="AA-Vitamin_Transporters"/>
</dbReference>